<name>A0AAD6YDH0_9AGAR</name>
<proteinExistence type="predicted"/>
<keyword evidence="2" id="KW-1185">Reference proteome</keyword>
<sequence length="362" mass="41284">MKNRRVSQKVKLQVIHTELQEVPKLEQRIPQHLLPEILIVKDDGNRTNSRKDGESDFEIKYRRLYPKPTTNAEFDVPRTTAHLDLTADLPRIGDGMHAAVYHAYLSLGEPFELVQHQPAKVRVAAKIAFDGATDRRMLENEGQIYDALPTHFSEDWSGFNAIGESRTNYTDGRVPATAVVPKFYGYFVPLEESGRGKPILLLEECGRPINPSSLTLAERAICFAFLHRLASENFMQNSFYARNILIQPGPLTLPPHQRSLENASFRLIDFGRGKGPELLLAEYKAPLTPASRRREIEEEWIALYRRERAVAMDAIFGKLVTIRLGFDRYYEGELELADRIRVREFVVNADSAAGFHSWDIVH</sequence>
<dbReference type="AlphaFoldDB" id="A0AAD6YDH0"/>
<accession>A0AAD6YDH0</accession>
<reference evidence="1" key="1">
    <citation type="submission" date="2023-03" db="EMBL/GenBank/DDBJ databases">
        <title>Massive genome expansion in bonnet fungi (Mycena s.s.) driven by repeated elements and novel gene families across ecological guilds.</title>
        <authorList>
            <consortium name="Lawrence Berkeley National Laboratory"/>
            <person name="Harder C.B."/>
            <person name="Miyauchi S."/>
            <person name="Viragh M."/>
            <person name="Kuo A."/>
            <person name="Thoen E."/>
            <person name="Andreopoulos B."/>
            <person name="Lu D."/>
            <person name="Skrede I."/>
            <person name="Drula E."/>
            <person name="Henrissat B."/>
            <person name="Morin E."/>
            <person name="Kohler A."/>
            <person name="Barry K."/>
            <person name="LaButti K."/>
            <person name="Morin E."/>
            <person name="Salamov A."/>
            <person name="Lipzen A."/>
            <person name="Mereny Z."/>
            <person name="Hegedus B."/>
            <person name="Baldrian P."/>
            <person name="Stursova M."/>
            <person name="Weitz H."/>
            <person name="Taylor A."/>
            <person name="Grigoriev I.V."/>
            <person name="Nagy L.G."/>
            <person name="Martin F."/>
            <person name="Kauserud H."/>
        </authorList>
    </citation>
    <scope>NUCLEOTIDE SEQUENCE</scope>
    <source>
        <strain evidence="1">9144</strain>
    </source>
</reference>
<evidence type="ECO:0008006" key="3">
    <source>
        <dbReference type="Google" id="ProtNLM"/>
    </source>
</evidence>
<dbReference type="Proteomes" id="UP001219525">
    <property type="component" value="Unassembled WGS sequence"/>
</dbReference>
<gene>
    <name evidence="1" type="ORF">GGX14DRAFT_366556</name>
</gene>
<dbReference type="EMBL" id="JARJCW010000037">
    <property type="protein sequence ID" value="KAJ7207175.1"/>
    <property type="molecule type" value="Genomic_DNA"/>
</dbReference>
<comment type="caution">
    <text evidence="1">The sequence shown here is derived from an EMBL/GenBank/DDBJ whole genome shotgun (WGS) entry which is preliminary data.</text>
</comment>
<evidence type="ECO:0000313" key="2">
    <source>
        <dbReference type="Proteomes" id="UP001219525"/>
    </source>
</evidence>
<evidence type="ECO:0000313" key="1">
    <source>
        <dbReference type="EMBL" id="KAJ7207175.1"/>
    </source>
</evidence>
<organism evidence="1 2">
    <name type="scientific">Mycena pura</name>
    <dbReference type="NCBI Taxonomy" id="153505"/>
    <lineage>
        <taxon>Eukaryota</taxon>
        <taxon>Fungi</taxon>
        <taxon>Dikarya</taxon>
        <taxon>Basidiomycota</taxon>
        <taxon>Agaricomycotina</taxon>
        <taxon>Agaricomycetes</taxon>
        <taxon>Agaricomycetidae</taxon>
        <taxon>Agaricales</taxon>
        <taxon>Marasmiineae</taxon>
        <taxon>Mycenaceae</taxon>
        <taxon>Mycena</taxon>
    </lineage>
</organism>
<protein>
    <recommendedName>
        <fullName evidence="3">Protein kinase domain-containing protein</fullName>
    </recommendedName>
</protein>